<sequence>MKCHSGCKSAPRMIRFTLSAIALVLLILTGCDSASNKRIAAIKADTVQIHQSIPDQAALITNWDERQAAIRRIEAMEAEVAAAISKAVGEEQTALKEKQQAIWKLRGAIGGLSQSEMAENKKRKAANEEAKRIQSRQSASAQ</sequence>
<proteinExistence type="predicted"/>
<keyword evidence="3" id="KW-1185">Reference proteome</keyword>
<gene>
    <name evidence="2" type="ORF">CKA38_12670</name>
</gene>
<dbReference type="KEGG" id="elut:CKA38_12670"/>
<organism evidence="2 3">
    <name type="scientific">Ereboglobus luteus</name>
    <dbReference type="NCBI Taxonomy" id="1796921"/>
    <lineage>
        <taxon>Bacteria</taxon>
        <taxon>Pseudomonadati</taxon>
        <taxon>Verrucomicrobiota</taxon>
        <taxon>Opitutia</taxon>
        <taxon>Opitutales</taxon>
        <taxon>Opitutaceae</taxon>
        <taxon>Ereboglobus</taxon>
    </lineage>
</organism>
<reference evidence="2 3" key="1">
    <citation type="journal article" date="2018" name="Syst. Appl. Microbiol.">
        <title>Ereboglobus luteus gen. nov. sp. nov. from cockroach guts, and new insights into the oxygen relationship of the genera Opitutus and Didymococcus (Verrucomicrobia: Opitutaceae).</title>
        <authorList>
            <person name="Tegtmeier D."/>
            <person name="Belitz A."/>
            <person name="Radek R."/>
            <person name="Heimerl T."/>
            <person name="Brune A."/>
        </authorList>
    </citation>
    <scope>NUCLEOTIDE SEQUENCE [LARGE SCALE GENOMIC DNA]</scope>
    <source>
        <strain evidence="2 3">Ho45</strain>
    </source>
</reference>
<dbReference type="EMBL" id="CP023004">
    <property type="protein sequence ID" value="AWI09989.1"/>
    <property type="molecule type" value="Genomic_DNA"/>
</dbReference>
<evidence type="ECO:0000256" key="1">
    <source>
        <dbReference type="SAM" id="MobiDB-lite"/>
    </source>
</evidence>
<protein>
    <submittedName>
        <fullName evidence="2">Uncharacterized protein</fullName>
    </submittedName>
</protein>
<dbReference type="Proteomes" id="UP000244896">
    <property type="component" value="Chromosome"/>
</dbReference>
<dbReference type="AlphaFoldDB" id="A0A2U8E4Y2"/>
<accession>A0A2U8E4Y2</accession>
<evidence type="ECO:0000313" key="3">
    <source>
        <dbReference type="Proteomes" id="UP000244896"/>
    </source>
</evidence>
<evidence type="ECO:0000313" key="2">
    <source>
        <dbReference type="EMBL" id="AWI09989.1"/>
    </source>
</evidence>
<feature type="region of interest" description="Disordered" evidence="1">
    <location>
        <begin position="115"/>
        <end position="142"/>
    </location>
</feature>
<dbReference type="PROSITE" id="PS51257">
    <property type="entry name" value="PROKAR_LIPOPROTEIN"/>
    <property type="match status" value="1"/>
</dbReference>
<name>A0A2U8E4Y2_9BACT</name>